<feature type="non-terminal residue" evidence="1">
    <location>
        <position position="1"/>
    </location>
</feature>
<gene>
    <name evidence="1" type="ORF">NPIL_355081</name>
</gene>
<dbReference type="AlphaFoldDB" id="A0A8X6TIU5"/>
<evidence type="ECO:0000313" key="2">
    <source>
        <dbReference type="Proteomes" id="UP000887013"/>
    </source>
</evidence>
<keyword evidence="2" id="KW-1185">Reference proteome</keyword>
<accession>A0A8X6TIU5</accession>
<organism evidence="1 2">
    <name type="scientific">Nephila pilipes</name>
    <name type="common">Giant wood spider</name>
    <name type="synonym">Nephila maculata</name>
    <dbReference type="NCBI Taxonomy" id="299642"/>
    <lineage>
        <taxon>Eukaryota</taxon>
        <taxon>Metazoa</taxon>
        <taxon>Ecdysozoa</taxon>
        <taxon>Arthropoda</taxon>
        <taxon>Chelicerata</taxon>
        <taxon>Arachnida</taxon>
        <taxon>Araneae</taxon>
        <taxon>Araneomorphae</taxon>
        <taxon>Entelegynae</taxon>
        <taxon>Araneoidea</taxon>
        <taxon>Nephilidae</taxon>
        <taxon>Nephila</taxon>
    </lineage>
</organism>
<comment type="caution">
    <text evidence="1">The sequence shown here is derived from an EMBL/GenBank/DDBJ whole genome shotgun (WGS) entry which is preliminary data.</text>
</comment>
<dbReference type="Proteomes" id="UP000887013">
    <property type="component" value="Unassembled WGS sequence"/>
</dbReference>
<protein>
    <submittedName>
        <fullName evidence="1">Uncharacterized protein</fullName>
    </submittedName>
</protein>
<reference evidence="1" key="1">
    <citation type="submission" date="2020-08" db="EMBL/GenBank/DDBJ databases">
        <title>Multicomponent nature underlies the extraordinary mechanical properties of spider dragline silk.</title>
        <authorList>
            <person name="Kono N."/>
            <person name="Nakamura H."/>
            <person name="Mori M."/>
            <person name="Yoshida Y."/>
            <person name="Ohtoshi R."/>
            <person name="Malay A.D."/>
            <person name="Moran D.A.P."/>
            <person name="Tomita M."/>
            <person name="Numata K."/>
            <person name="Arakawa K."/>
        </authorList>
    </citation>
    <scope>NUCLEOTIDE SEQUENCE</scope>
</reference>
<sequence>VANVPRNENYDDHRWVRREVEVGKPDCPLRISPLSEDEF</sequence>
<proteinExistence type="predicted"/>
<evidence type="ECO:0000313" key="1">
    <source>
        <dbReference type="EMBL" id="GFT19284.1"/>
    </source>
</evidence>
<dbReference type="EMBL" id="BMAW01059051">
    <property type="protein sequence ID" value="GFT19284.1"/>
    <property type="molecule type" value="Genomic_DNA"/>
</dbReference>
<name>A0A8X6TIU5_NEPPI</name>